<dbReference type="Proteomes" id="UP000095286">
    <property type="component" value="Unplaced"/>
</dbReference>
<reference evidence="2" key="1">
    <citation type="submission" date="2016-11" db="UniProtKB">
        <authorList>
            <consortium name="WormBaseParasite"/>
        </authorList>
    </citation>
    <scope>IDENTIFICATION</scope>
    <source>
        <strain evidence="2">KR3021</strain>
    </source>
</reference>
<proteinExistence type="predicted"/>
<sequence length="398" mass="46009">MSEQEQQQQLPPNVKLFMGRYVTWNGGEKFMEYVDNVWTDIGDERQKKSIMSFWSINNDDFNTYYQSNYGTEDQVEEKVTKVAAVIQYIDEKKAAELPDQVNEENDKAGPSHTANKPKKTANGKRPKGWIEFDEEKNTTIYVSNIPLSLTDEDFLKLVQTYGIIQKDPISHNLKVKLYRNEDGSLKGDGVCRYIKRESLIMALQYLDGLKVEDNELKVEEAKYQIKGEYDVTKKKRSLNAQERKKFLLTQDNQFKWKPDLPINYRPKSDLNVILKNVFSLEEIINDASLIFDIKEQLRTIFQIYGPVGKVVVYENHPEGVVCGKFSNTDQSDQAVKHLNGTLIRGRVVSADYWDGKTKYNVEEDEEQAKARMQAWDKHLAEGNDTDDEIDSKETTPEL</sequence>
<accession>A0AC35TJ18</accession>
<protein>
    <submittedName>
        <fullName evidence="2">HIV Tat-specific factor 1</fullName>
    </submittedName>
</protein>
<dbReference type="WBParaSite" id="RSKR_0000101100.1">
    <property type="protein sequence ID" value="RSKR_0000101100.1"/>
    <property type="gene ID" value="RSKR_0000101100"/>
</dbReference>
<organism evidence="1 2">
    <name type="scientific">Rhabditophanes sp. KR3021</name>
    <dbReference type="NCBI Taxonomy" id="114890"/>
    <lineage>
        <taxon>Eukaryota</taxon>
        <taxon>Metazoa</taxon>
        <taxon>Ecdysozoa</taxon>
        <taxon>Nematoda</taxon>
        <taxon>Chromadorea</taxon>
        <taxon>Rhabditida</taxon>
        <taxon>Tylenchina</taxon>
        <taxon>Panagrolaimomorpha</taxon>
        <taxon>Strongyloidoidea</taxon>
        <taxon>Alloionematidae</taxon>
        <taxon>Rhabditophanes</taxon>
    </lineage>
</organism>
<evidence type="ECO:0000313" key="2">
    <source>
        <dbReference type="WBParaSite" id="RSKR_0000101100.1"/>
    </source>
</evidence>
<evidence type="ECO:0000313" key="1">
    <source>
        <dbReference type="Proteomes" id="UP000095286"/>
    </source>
</evidence>
<name>A0AC35TJ18_9BILA</name>